<dbReference type="InterPro" id="IPR017451">
    <property type="entry name" value="F-box-assoc_interact_dom"/>
</dbReference>
<dbReference type="InterPro" id="IPR052361">
    <property type="entry name" value="F-box_domain"/>
</dbReference>
<reference evidence="2 3" key="1">
    <citation type="journal article" date="2014" name="Nat. Genet.">
        <title>Genome sequence of the hot pepper provides insights into the evolution of pungency in Capsicum species.</title>
        <authorList>
            <person name="Kim S."/>
            <person name="Park M."/>
            <person name="Yeom S.I."/>
            <person name="Kim Y.M."/>
            <person name="Lee J.M."/>
            <person name="Lee H.A."/>
            <person name="Seo E."/>
            <person name="Choi J."/>
            <person name="Cheong K."/>
            <person name="Kim K.T."/>
            <person name="Jung K."/>
            <person name="Lee G.W."/>
            <person name="Oh S.K."/>
            <person name="Bae C."/>
            <person name="Kim S.B."/>
            <person name="Lee H.Y."/>
            <person name="Kim S.Y."/>
            <person name="Kim M.S."/>
            <person name="Kang B.C."/>
            <person name="Jo Y.D."/>
            <person name="Yang H.B."/>
            <person name="Jeong H.J."/>
            <person name="Kang W.H."/>
            <person name="Kwon J.K."/>
            <person name="Shin C."/>
            <person name="Lim J.Y."/>
            <person name="Park J.H."/>
            <person name="Huh J.H."/>
            <person name="Kim J.S."/>
            <person name="Kim B.D."/>
            <person name="Cohen O."/>
            <person name="Paran I."/>
            <person name="Suh M.C."/>
            <person name="Lee S.B."/>
            <person name="Kim Y.K."/>
            <person name="Shin Y."/>
            <person name="Noh S.J."/>
            <person name="Park J."/>
            <person name="Seo Y.S."/>
            <person name="Kwon S.Y."/>
            <person name="Kim H.A."/>
            <person name="Park J.M."/>
            <person name="Kim H.J."/>
            <person name="Choi S.B."/>
            <person name="Bosland P.W."/>
            <person name="Reeves G."/>
            <person name="Jo S.H."/>
            <person name="Lee B.W."/>
            <person name="Cho H.T."/>
            <person name="Choi H.S."/>
            <person name="Lee M.S."/>
            <person name="Yu Y."/>
            <person name="Do Choi Y."/>
            <person name="Park B.S."/>
            <person name="van Deynze A."/>
            <person name="Ashrafi H."/>
            <person name="Hill T."/>
            <person name="Kim W.T."/>
            <person name="Pai H.S."/>
            <person name="Ahn H.K."/>
            <person name="Yeam I."/>
            <person name="Giovannoni J.J."/>
            <person name="Rose J.K."/>
            <person name="Sorensen I."/>
            <person name="Lee S.J."/>
            <person name="Kim R.W."/>
            <person name="Choi I.Y."/>
            <person name="Choi B.S."/>
            <person name="Lim J.S."/>
            <person name="Lee Y.H."/>
            <person name="Choi D."/>
        </authorList>
    </citation>
    <scope>NUCLEOTIDE SEQUENCE [LARGE SCALE GENOMIC DNA]</scope>
    <source>
        <strain evidence="3">cv. CM334</strain>
    </source>
</reference>
<keyword evidence="3" id="KW-1185">Reference proteome</keyword>
<reference evidence="2 3" key="2">
    <citation type="journal article" date="2017" name="Genome Biol.">
        <title>New reference genome sequences of hot pepper reveal the massive evolution of plant disease-resistance genes by retroduplication.</title>
        <authorList>
            <person name="Kim S."/>
            <person name="Park J."/>
            <person name="Yeom S.I."/>
            <person name="Kim Y.M."/>
            <person name="Seo E."/>
            <person name="Kim K.T."/>
            <person name="Kim M.S."/>
            <person name="Lee J.M."/>
            <person name="Cheong K."/>
            <person name="Shin H.S."/>
            <person name="Kim S.B."/>
            <person name="Han K."/>
            <person name="Lee J."/>
            <person name="Park M."/>
            <person name="Lee H.A."/>
            <person name="Lee H.Y."/>
            <person name="Lee Y."/>
            <person name="Oh S."/>
            <person name="Lee J.H."/>
            <person name="Choi E."/>
            <person name="Choi E."/>
            <person name="Lee S.E."/>
            <person name="Jeon J."/>
            <person name="Kim H."/>
            <person name="Choi G."/>
            <person name="Song H."/>
            <person name="Lee J."/>
            <person name="Lee S.C."/>
            <person name="Kwon J.K."/>
            <person name="Lee H.Y."/>
            <person name="Koo N."/>
            <person name="Hong Y."/>
            <person name="Kim R.W."/>
            <person name="Kang W.H."/>
            <person name="Huh J.H."/>
            <person name="Kang B.C."/>
            <person name="Yang T.J."/>
            <person name="Lee Y.H."/>
            <person name="Bennetzen J.L."/>
            <person name="Choi D."/>
        </authorList>
    </citation>
    <scope>NUCLEOTIDE SEQUENCE [LARGE SCALE GENOMIC DNA]</scope>
    <source>
        <strain evidence="3">cv. CM334</strain>
    </source>
</reference>
<protein>
    <recommendedName>
        <fullName evidence="1">F-box associated beta-propeller type 3 domain-containing protein</fullName>
    </recommendedName>
</protein>
<accession>A0A2G2Y2W5</accession>
<dbReference type="PANTHER" id="PTHR31790:SF360">
    <property type="entry name" value="F-BOX DOMAIN-CONTAINING PROTEIN"/>
    <property type="match status" value="1"/>
</dbReference>
<dbReference type="PANTHER" id="PTHR31790">
    <property type="entry name" value="OS02G0783600 PROTEIN"/>
    <property type="match status" value="1"/>
</dbReference>
<evidence type="ECO:0000313" key="3">
    <source>
        <dbReference type="Proteomes" id="UP000222542"/>
    </source>
</evidence>
<dbReference type="Gramene" id="PHT64085">
    <property type="protein sequence ID" value="PHT64085"/>
    <property type="gene ID" value="T459_32068"/>
</dbReference>
<dbReference type="InterPro" id="IPR013187">
    <property type="entry name" value="F-box-assoc_dom_typ3"/>
</dbReference>
<gene>
    <name evidence="2" type="ORF">T459_32068</name>
</gene>
<name>A0A2G2Y2W5_CAPAN</name>
<comment type="caution">
    <text evidence="2">The sequence shown here is derived from an EMBL/GenBank/DDBJ whole genome shotgun (WGS) entry which is preliminary data.</text>
</comment>
<dbReference type="EMBL" id="AYRZ02000019">
    <property type="protein sequence ID" value="PHT64085.1"/>
    <property type="molecule type" value="Genomic_DNA"/>
</dbReference>
<dbReference type="NCBIfam" id="TIGR01640">
    <property type="entry name" value="F_box_assoc_1"/>
    <property type="match status" value="1"/>
</dbReference>
<organism evidence="2 3">
    <name type="scientific">Capsicum annuum</name>
    <name type="common">Capsicum pepper</name>
    <dbReference type="NCBI Taxonomy" id="4072"/>
    <lineage>
        <taxon>Eukaryota</taxon>
        <taxon>Viridiplantae</taxon>
        <taxon>Streptophyta</taxon>
        <taxon>Embryophyta</taxon>
        <taxon>Tracheophyta</taxon>
        <taxon>Spermatophyta</taxon>
        <taxon>Magnoliopsida</taxon>
        <taxon>eudicotyledons</taxon>
        <taxon>Gunneridae</taxon>
        <taxon>Pentapetalae</taxon>
        <taxon>asterids</taxon>
        <taxon>lamiids</taxon>
        <taxon>Solanales</taxon>
        <taxon>Solanaceae</taxon>
        <taxon>Solanoideae</taxon>
        <taxon>Capsiceae</taxon>
        <taxon>Capsicum</taxon>
    </lineage>
</organism>
<evidence type="ECO:0000259" key="1">
    <source>
        <dbReference type="Pfam" id="PF08268"/>
    </source>
</evidence>
<dbReference type="Pfam" id="PF08268">
    <property type="entry name" value="FBA_3"/>
    <property type="match status" value="1"/>
</dbReference>
<dbReference type="AlphaFoldDB" id="A0A2G2Y2W5"/>
<sequence length="103" mass="11985">MEETNLDYHMENFDISCVIETSVNGLICIVNEAKELFLWNPAVRKNKNLPDFTSKLKDDGQCTYGFGYDDIYDDYKVVCIFSVTLYPRNFQGINICSLKDYAW</sequence>
<proteinExistence type="predicted"/>
<evidence type="ECO:0000313" key="2">
    <source>
        <dbReference type="EMBL" id="PHT64085.1"/>
    </source>
</evidence>
<feature type="domain" description="F-box associated beta-propeller type 3" evidence="1">
    <location>
        <begin position="8"/>
        <end position="82"/>
    </location>
</feature>
<dbReference type="Proteomes" id="UP000222542">
    <property type="component" value="Unassembled WGS sequence"/>
</dbReference>